<evidence type="ECO:0000313" key="1">
    <source>
        <dbReference type="EMBL" id="KXN74454.1"/>
    </source>
</evidence>
<organism evidence="1 2">
    <name type="scientific">Conidiobolus coronatus (strain ATCC 28846 / CBS 209.66 / NRRL 28638)</name>
    <name type="common">Delacroixia coronata</name>
    <dbReference type="NCBI Taxonomy" id="796925"/>
    <lineage>
        <taxon>Eukaryota</taxon>
        <taxon>Fungi</taxon>
        <taxon>Fungi incertae sedis</taxon>
        <taxon>Zoopagomycota</taxon>
        <taxon>Entomophthoromycotina</taxon>
        <taxon>Entomophthoromycetes</taxon>
        <taxon>Entomophthorales</taxon>
        <taxon>Ancylistaceae</taxon>
        <taxon>Conidiobolus</taxon>
    </lineage>
</organism>
<dbReference type="Proteomes" id="UP000070444">
    <property type="component" value="Unassembled WGS sequence"/>
</dbReference>
<accession>A0A137PHH3</accession>
<keyword evidence="2" id="KW-1185">Reference proteome</keyword>
<name>A0A137PHH3_CONC2</name>
<gene>
    <name evidence="1" type="ORF">CONCODRAFT_76846</name>
</gene>
<sequence length="588" mass="68290">MDKEFKQIYQNLLEFSQKLKAPAIHSNLLHATTHPSAIGAIPSLFPILPTVKVEKLVIELEKLLDLCRSDPFQGTHLLYQAIPTLFSLIFNNREKSWIANCYDEGDKQSLFNLLDIEGSLFNALKSISKENIELKFQVELDKLPACLIESLSNPQTPDSFLTQILSNFQSPNSNTSLRFNSLQFFLLSFLICVYNFKQQTITPLAEKFALKLIANLSSSYCHLFLPYEAPSAELKLTCEFFNALINHLFLLPNIDASTEDPLPPSEYFPTIVPNNKLPHMSHIKLLQQLPRYIAHPSSYSIKTLNNLINFIKTVILHWPNCEQYYSVIGIFQFAMFPWRVDNASVSLEDCEDYIHQFFVLYTDLFRLYLNRSRHLPLGTKSATELETKLVNSFTSTIDEYLYNEFYASLFASNPCYTIETPDEIKKLIIQLEYNIHHYKFVPLISMQSTKSIPTLSKEDLEHTAQDIKTIFSIDIEKTYYEPKELEFDINNNLGPNDFGGRNMYVFWTNINPVFNDERRHIELGTLVDQLDTSIHTFNPIKKAFNQCFKLTFETCLPGEKFNRYREYWELKWINLILLIVLIITQFIL</sequence>
<dbReference type="AlphaFoldDB" id="A0A137PHH3"/>
<protein>
    <submittedName>
        <fullName evidence="1">Uncharacterized protein</fullName>
    </submittedName>
</protein>
<reference evidence="1 2" key="1">
    <citation type="journal article" date="2015" name="Genome Biol. Evol.">
        <title>Phylogenomic analyses indicate that early fungi evolved digesting cell walls of algal ancestors of land plants.</title>
        <authorList>
            <person name="Chang Y."/>
            <person name="Wang S."/>
            <person name="Sekimoto S."/>
            <person name="Aerts A.L."/>
            <person name="Choi C."/>
            <person name="Clum A."/>
            <person name="LaButti K.M."/>
            <person name="Lindquist E.A."/>
            <person name="Yee Ngan C."/>
            <person name="Ohm R.A."/>
            <person name="Salamov A.A."/>
            <person name="Grigoriev I.V."/>
            <person name="Spatafora J.W."/>
            <person name="Berbee M.L."/>
        </authorList>
    </citation>
    <scope>NUCLEOTIDE SEQUENCE [LARGE SCALE GENOMIC DNA]</scope>
    <source>
        <strain evidence="1 2">NRRL 28638</strain>
    </source>
</reference>
<dbReference type="EMBL" id="KQ964423">
    <property type="protein sequence ID" value="KXN74454.1"/>
    <property type="molecule type" value="Genomic_DNA"/>
</dbReference>
<proteinExistence type="predicted"/>
<evidence type="ECO:0000313" key="2">
    <source>
        <dbReference type="Proteomes" id="UP000070444"/>
    </source>
</evidence>